<dbReference type="AlphaFoldDB" id="A0A4Y2TCG9"/>
<comment type="caution">
    <text evidence="1">The sequence shown here is derived from an EMBL/GenBank/DDBJ whole genome shotgun (WGS) entry which is preliminary data.</text>
</comment>
<sequence>MPGEGEPTFCGIVHWISFLSARAVVMRSKTEAMKTNLLSVPGFSRFILLIDQKQRSRNTAALEVLKYRSLLFRSVSPCIIKQFHPHSKTSLQKWIKYSPSMEEVNNICPLLPFNGNIMLPAPLKWLSTVAIYLMNQLDT</sequence>
<dbReference type="EMBL" id="BGPR01026983">
    <property type="protein sequence ID" value="GBN97126.1"/>
    <property type="molecule type" value="Genomic_DNA"/>
</dbReference>
<gene>
    <name evidence="4" type="ORF">AVEN_157057_1</name>
    <name evidence="1" type="ORF">AVEN_160017_1</name>
    <name evidence="2" type="ORF">AVEN_199396_1</name>
    <name evidence="3" type="ORF">AVEN_229855_1</name>
</gene>
<reference evidence="1 5" key="1">
    <citation type="journal article" date="2019" name="Sci. Rep.">
        <title>Orb-weaving spider Araneus ventricosus genome elucidates the spidroin gene catalogue.</title>
        <authorList>
            <person name="Kono N."/>
            <person name="Nakamura H."/>
            <person name="Ohtoshi R."/>
            <person name="Moran D.A.P."/>
            <person name="Shinohara A."/>
            <person name="Yoshida Y."/>
            <person name="Fujiwara M."/>
            <person name="Mori M."/>
            <person name="Tomita M."/>
            <person name="Arakawa K."/>
        </authorList>
    </citation>
    <scope>NUCLEOTIDE SEQUENCE [LARGE SCALE GENOMIC DNA]</scope>
</reference>
<accession>A0A4Y2TCG9</accession>
<evidence type="ECO:0000313" key="4">
    <source>
        <dbReference type="EMBL" id="GBN97810.1"/>
    </source>
</evidence>
<dbReference type="Proteomes" id="UP000499080">
    <property type="component" value="Unassembled WGS sequence"/>
</dbReference>
<dbReference type="EMBL" id="BGPR01027354">
    <property type="protein sequence ID" value="GBN97775.1"/>
    <property type="molecule type" value="Genomic_DNA"/>
</dbReference>
<evidence type="ECO:0000313" key="2">
    <source>
        <dbReference type="EMBL" id="GBN97129.1"/>
    </source>
</evidence>
<keyword evidence="5" id="KW-1185">Reference proteome</keyword>
<name>A0A4Y2TCG9_ARAVE</name>
<dbReference type="OrthoDB" id="6468132at2759"/>
<protein>
    <submittedName>
        <fullName evidence="1">Uncharacterized protein</fullName>
    </submittedName>
</protein>
<evidence type="ECO:0000313" key="1">
    <source>
        <dbReference type="EMBL" id="GBN97126.1"/>
    </source>
</evidence>
<organism evidence="1 5">
    <name type="scientific">Araneus ventricosus</name>
    <name type="common">Orbweaver spider</name>
    <name type="synonym">Epeira ventricosa</name>
    <dbReference type="NCBI Taxonomy" id="182803"/>
    <lineage>
        <taxon>Eukaryota</taxon>
        <taxon>Metazoa</taxon>
        <taxon>Ecdysozoa</taxon>
        <taxon>Arthropoda</taxon>
        <taxon>Chelicerata</taxon>
        <taxon>Arachnida</taxon>
        <taxon>Araneae</taxon>
        <taxon>Araneomorphae</taxon>
        <taxon>Entelegynae</taxon>
        <taxon>Araneoidea</taxon>
        <taxon>Araneidae</taxon>
        <taxon>Araneus</taxon>
    </lineage>
</organism>
<proteinExistence type="predicted"/>
<evidence type="ECO:0000313" key="3">
    <source>
        <dbReference type="EMBL" id="GBN97775.1"/>
    </source>
</evidence>
<dbReference type="EMBL" id="BGPR01026984">
    <property type="protein sequence ID" value="GBN97129.1"/>
    <property type="molecule type" value="Genomic_DNA"/>
</dbReference>
<evidence type="ECO:0000313" key="5">
    <source>
        <dbReference type="Proteomes" id="UP000499080"/>
    </source>
</evidence>
<dbReference type="EMBL" id="BGPR01027377">
    <property type="protein sequence ID" value="GBN97810.1"/>
    <property type="molecule type" value="Genomic_DNA"/>
</dbReference>